<gene>
    <name evidence="2" type="ORF">B0T18DRAFT_391560</name>
</gene>
<keyword evidence="3" id="KW-1185">Reference proteome</keyword>
<feature type="compositionally biased region" description="Polar residues" evidence="1">
    <location>
        <begin position="43"/>
        <end position="53"/>
    </location>
</feature>
<comment type="caution">
    <text evidence="2">The sequence shown here is derived from an EMBL/GenBank/DDBJ whole genome shotgun (WGS) entry which is preliminary data.</text>
</comment>
<accession>A0AA40ENK9</accession>
<name>A0AA40ENK9_9PEZI</name>
<dbReference type="AlphaFoldDB" id="A0AA40ENK9"/>
<feature type="compositionally biased region" description="Polar residues" evidence="1">
    <location>
        <begin position="1"/>
        <end position="10"/>
    </location>
</feature>
<feature type="compositionally biased region" description="Basic and acidic residues" evidence="1">
    <location>
        <begin position="83"/>
        <end position="93"/>
    </location>
</feature>
<feature type="compositionally biased region" description="Basic and acidic residues" evidence="1">
    <location>
        <begin position="14"/>
        <end position="27"/>
    </location>
</feature>
<feature type="compositionally biased region" description="Low complexity" evidence="1">
    <location>
        <begin position="54"/>
        <end position="82"/>
    </location>
</feature>
<reference evidence="2" key="1">
    <citation type="submission" date="2023-06" db="EMBL/GenBank/DDBJ databases">
        <title>Genome-scale phylogeny and comparative genomics of the fungal order Sordariales.</title>
        <authorList>
            <consortium name="Lawrence Berkeley National Laboratory"/>
            <person name="Hensen N."/>
            <person name="Bonometti L."/>
            <person name="Westerberg I."/>
            <person name="Brannstrom I.O."/>
            <person name="Guillou S."/>
            <person name="Cros-Aarteil S."/>
            <person name="Calhoun S."/>
            <person name="Haridas S."/>
            <person name="Kuo A."/>
            <person name="Mondo S."/>
            <person name="Pangilinan J."/>
            <person name="Riley R."/>
            <person name="LaButti K."/>
            <person name="Andreopoulos B."/>
            <person name="Lipzen A."/>
            <person name="Chen C."/>
            <person name="Yanf M."/>
            <person name="Daum C."/>
            <person name="Ng V."/>
            <person name="Clum A."/>
            <person name="Steindorff A."/>
            <person name="Ohm R."/>
            <person name="Martin F."/>
            <person name="Silar P."/>
            <person name="Natvig D."/>
            <person name="Lalanne C."/>
            <person name="Gautier V."/>
            <person name="Ament-velasquez S.L."/>
            <person name="Kruys A."/>
            <person name="Hutchinson M.I."/>
            <person name="Powell A.J."/>
            <person name="Barry K."/>
            <person name="Miller A.N."/>
            <person name="Grigoriev I.V."/>
            <person name="Debuchy R."/>
            <person name="Gladieux P."/>
            <person name="Thoren M.H."/>
            <person name="Johannesson H."/>
        </authorList>
    </citation>
    <scope>NUCLEOTIDE SEQUENCE</scope>
    <source>
        <strain evidence="2">SMH3187-1</strain>
    </source>
</reference>
<evidence type="ECO:0000313" key="3">
    <source>
        <dbReference type="Proteomes" id="UP001172155"/>
    </source>
</evidence>
<sequence length="172" mass="18670">MSQTTRNYQPPSAHHLDSTRDHDDHDAGGPAGPVHLVHDDPVETTSAPSTGIRQSPPSSSSVSEQEQHQDSTSPTSSPSEPSHITHHDPRRGVADFVTPPVAASANLPAWALLALQETLEQPWRAHFSEDDGVNAERDMSMRNDPDFARGRDTVPFYDGRLKVCYGEGSISA</sequence>
<protein>
    <submittedName>
        <fullName evidence="2">Uncharacterized protein</fullName>
    </submittedName>
</protein>
<evidence type="ECO:0000256" key="1">
    <source>
        <dbReference type="SAM" id="MobiDB-lite"/>
    </source>
</evidence>
<dbReference type="EMBL" id="JAUKUD010000005">
    <property type="protein sequence ID" value="KAK0742632.1"/>
    <property type="molecule type" value="Genomic_DNA"/>
</dbReference>
<dbReference type="Proteomes" id="UP001172155">
    <property type="component" value="Unassembled WGS sequence"/>
</dbReference>
<proteinExistence type="predicted"/>
<organism evidence="2 3">
    <name type="scientific">Schizothecium vesticola</name>
    <dbReference type="NCBI Taxonomy" id="314040"/>
    <lineage>
        <taxon>Eukaryota</taxon>
        <taxon>Fungi</taxon>
        <taxon>Dikarya</taxon>
        <taxon>Ascomycota</taxon>
        <taxon>Pezizomycotina</taxon>
        <taxon>Sordariomycetes</taxon>
        <taxon>Sordariomycetidae</taxon>
        <taxon>Sordariales</taxon>
        <taxon>Schizotheciaceae</taxon>
        <taxon>Schizothecium</taxon>
    </lineage>
</organism>
<feature type="region of interest" description="Disordered" evidence="1">
    <location>
        <begin position="1"/>
        <end position="97"/>
    </location>
</feature>
<evidence type="ECO:0000313" key="2">
    <source>
        <dbReference type="EMBL" id="KAK0742632.1"/>
    </source>
</evidence>